<dbReference type="InterPro" id="IPR036866">
    <property type="entry name" value="RibonucZ/Hydroxyglut_hydro"/>
</dbReference>
<evidence type="ECO:0000313" key="13">
    <source>
        <dbReference type="Proteomes" id="UP000011087"/>
    </source>
</evidence>
<comment type="catalytic activity">
    <reaction evidence="1">
        <text>Endonucleolytic cleavage of RNA, removing extra 3' nucleotides from tRNA precursor, generating 3' termini of tRNAs. A 3'-hydroxy group is left at the tRNA terminus and a 5'-phosphoryl group is left at the trailer molecule.</text>
        <dbReference type="EC" id="3.1.26.11"/>
    </reaction>
</comment>
<keyword evidence="9" id="KW-0378">Hydrolase</keyword>
<dbReference type="OrthoDB" id="527344at2759"/>
<proteinExistence type="inferred from homology"/>
<evidence type="ECO:0000256" key="6">
    <source>
        <dbReference type="ARBA" id="ARBA00022722"/>
    </source>
</evidence>
<reference evidence="13" key="2">
    <citation type="submission" date="2012-11" db="EMBL/GenBank/DDBJ databases">
        <authorList>
            <person name="Kuo A."/>
            <person name="Curtis B.A."/>
            <person name="Tanifuji G."/>
            <person name="Burki F."/>
            <person name="Gruber A."/>
            <person name="Irimia M."/>
            <person name="Maruyama S."/>
            <person name="Arias M.C."/>
            <person name="Ball S.G."/>
            <person name="Gile G.H."/>
            <person name="Hirakawa Y."/>
            <person name="Hopkins J.F."/>
            <person name="Rensing S.A."/>
            <person name="Schmutz J."/>
            <person name="Symeonidi A."/>
            <person name="Elias M."/>
            <person name="Eveleigh R.J."/>
            <person name="Herman E.K."/>
            <person name="Klute M.J."/>
            <person name="Nakayama T."/>
            <person name="Obornik M."/>
            <person name="Reyes-Prieto A."/>
            <person name="Armbrust E.V."/>
            <person name="Aves S.J."/>
            <person name="Beiko R.G."/>
            <person name="Coutinho P."/>
            <person name="Dacks J.B."/>
            <person name="Durnford D.G."/>
            <person name="Fast N.M."/>
            <person name="Green B.R."/>
            <person name="Grisdale C."/>
            <person name="Hempe F."/>
            <person name="Henrissat B."/>
            <person name="Hoppner M.P."/>
            <person name="Ishida K.-I."/>
            <person name="Kim E."/>
            <person name="Koreny L."/>
            <person name="Kroth P.G."/>
            <person name="Liu Y."/>
            <person name="Malik S.-B."/>
            <person name="Maier U.G."/>
            <person name="McRose D."/>
            <person name="Mock T."/>
            <person name="Neilson J.A."/>
            <person name="Onodera N.T."/>
            <person name="Poole A.M."/>
            <person name="Pritham E.J."/>
            <person name="Richards T.A."/>
            <person name="Rocap G."/>
            <person name="Roy S.W."/>
            <person name="Sarai C."/>
            <person name="Schaack S."/>
            <person name="Shirato S."/>
            <person name="Slamovits C.H."/>
            <person name="Spencer D.F."/>
            <person name="Suzuki S."/>
            <person name="Worden A.Z."/>
            <person name="Zauner S."/>
            <person name="Barry K."/>
            <person name="Bell C."/>
            <person name="Bharti A.K."/>
            <person name="Crow J.A."/>
            <person name="Grimwood J."/>
            <person name="Kramer R."/>
            <person name="Lindquist E."/>
            <person name="Lucas S."/>
            <person name="Salamov A."/>
            <person name="McFadden G.I."/>
            <person name="Lane C.E."/>
            <person name="Keeling P.J."/>
            <person name="Gray M.W."/>
            <person name="Grigoriev I.V."/>
            <person name="Archibald J.M."/>
        </authorList>
    </citation>
    <scope>NUCLEOTIDE SEQUENCE</scope>
    <source>
        <strain evidence="13">CCMP2712</strain>
    </source>
</reference>
<dbReference type="GeneID" id="17303099"/>
<evidence type="ECO:0000256" key="7">
    <source>
        <dbReference type="ARBA" id="ARBA00022723"/>
    </source>
</evidence>
<comment type="similarity">
    <text evidence="3">Belongs to the RNase Z family.</text>
</comment>
<dbReference type="Proteomes" id="UP000011087">
    <property type="component" value="Unassembled WGS sequence"/>
</dbReference>
<dbReference type="KEGG" id="gtt:GUITHDRAFT_107767"/>
<dbReference type="HOGENOM" id="CLU_884107_0_0_1"/>
<keyword evidence="5" id="KW-0819">tRNA processing</keyword>
<accession>L1JDE3</accession>
<sequence length="315" mass="34896">MSLGDGSEGTGPAVCLSVLRRAQYSNDEKPLMQVLVNCGECACRILNETRTKLSRVSHVLVTRCEPTRISGISSLLFHLSDKGSASLSFVGPTPLHSYIETVRTFVRRRFPEIEVAEVGAEGDKGFAFNSSSDDPDTFAWAQSRAPHTGVSIHAIPMTATSNKRQKTLHGDCIENSSSRSRPVLSYAFLIRGPPPQPHKDSDANATRQTLFVVVDHADEQVDASQVCQAITSWLEQMEMKSKDGKLRDDLHQRVMLHLGTRSVLESAEFRSLRERDVFQLFQHVELCTNEASSGPCAVEKEEIEMILDTGRSHEI</sequence>
<keyword evidence="7" id="KW-0479">Metal-binding</keyword>
<protein>
    <recommendedName>
        <fullName evidence="4">ribonuclease Z</fullName>
        <ecNumber evidence="4">3.1.26.11</ecNumber>
    </recommendedName>
</protein>
<evidence type="ECO:0000256" key="9">
    <source>
        <dbReference type="ARBA" id="ARBA00022801"/>
    </source>
</evidence>
<organism evidence="11">
    <name type="scientific">Guillardia theta (strain CCMP2712)</name>
    <name type="common">Cryptophyte</name>
    <dbReference type="NCBI Taxonomy" id="905079"/>
    <lineage>
        <taxon>Eukaryota</taxon>
        <taxon>Cryptophyceae</taxon>
        <taxon>Pyrenomonadales</taxon>
        <taxon>Geminigeraceae</taxon>
        <taxon>Guillardia</taxon>
    </lineage>
</organism>
<evidence type="ECO:0000256" key="10">
    <source>
        <dbReference type="ARBA" id="ARBA00022833"/>
    </source>
</evidence>
<dbReference type="EMBL" id="JH992994">
    <property type="protein sequence ID" value="EKX46563.1"/>
    <property type="molecule type" value="Genomic_DNA"/>
</dbReference>
<keyword evidence="6" id="KW-0540">Nuclease</keyword>
<dbReference type="GO" id="GO:0042781">
    <property type="term" value="F:3'-tRNA processing endoribonuclease activity"/>
    <property type="evidence" value="ECO:0007669"/>
    <property type="project" value="UniProtKB-EC"/>
</dbReference>
<dbReference type="GO" id="GO:0005739">
    <property type="term" value="C:mitochondrion"/>
    <property type="evidence" value="ECO:0007669"/>
    <property type="project" value="TreeGrafter"/>
</dbReference>
<dbReference type="STRING" id="905079.L1JDE3"/>
<evidence type="ECO:0000256" key="5">
    <source>
        <dbReference type="ARBA" id="ARBA00022694"/>
    </source>
</evidence>
<dbReference type="EC" id="3.1.26.11" evidence="4"/>
<dbReference type="PANTHER" id="PTHR12553:SF49">
    <property type="entry name" value="ZINC PHOSPHODIESTERASE ELAC PROTEIN 2"/>
    <property type="match status" value="1"/>
</dbReference>
<dbReference type="EnsemblProtists" id="EKX46563">
    <property type="protein sequence ID" value="EKX46563"/>
    <property type="gene ID" value="GUITHDRAFT_107767"/>
</dbReference>
<comment type="cofactor">
    <cofactor evidence="2">
        <name>Zn(2+)</name>
        <dbReference type="ChEBI" id="CHEBI:29105"/>
    </cofactor>
</comment>
<keyword evidence="13" id="KW-1185">Reference proteome</keyword>
<name>L1JDE3_GUITC</name>
<dbReference type="AlphaFoldDB" id="L1JDE3"/>
<dbReference type="GO" id="GO:1990180">
    <property type="term" value="P:mitochondrial tRNA 3'-end processing"/>
    <property type="evidence" value="ECO:0007669"/>
    <property type="project" value="TreeGrafter"/>
</dbReference>
<keyword evidence="10" id="KW-0862">Zinc</keyword>
<dbReference type="InterPro" id="IPR047151">
    <property type="entry name" value="RNZ2-like"/>
</dbReference>
<reference evidence="12" key="3">
    <citation type="submission" date="2016-03" db="UniProtKB">
        <authorList>
            <consortium name="EnsemblProtists"/>
        </authorList>
    </citation>
    <scope>IDENTIFICATION</scope>
</reference>
<keyword evidence="8" id="KW-0255">Endonuclease</keyword>
<evidence type="ECO:0000256" key="2">
    <source>
        <dbReference type="ARBA" id="ARBA00001947"/>
    </source>
</evidence>
<evidence type="ECO:0000313" key="11">
    <source>
        <dbReference type="EMBL" id="EKX46563.1"/>
    </source>
</evidence>
<evidence type="ECO:0000256" key="4">
    <source>
        <dbReference type="ARBA" id="ARBA00012477"/>
    </source>
</evidence>
<gene>
    <name evidence="11" type="ORF">GUITHDRAFT_107767</name>
</gene>
<reference evidence="11 13" key="1">
    <citation type="journal article" date="2012" name="Nature">
        <title>Algal genomes reveal evolutionary mosaicism and the fate of nucleomorphs.</title>
        <authorList>
            <consortium name="DOE Joint Genome Institute"/>
            <person name="Curtis B.A."/>
            <person name="Tanifuji G."/>
            <person name="Burki F."/>
            <person name="Gruber A."/>
            <person name="Irimia M."/>
            <person name="Maruyama S."/>
            <person name="Arias M.C."/>
            <person name="Ball S.G."/>
            <person name="Gile G.H."/>
            <person name="Hirakawa Y."/>
            <person name="Hopkins J.F."/>
            <person name="Kuo A."/>
            <person name="Rensing S.A."/>
            <person name="Schmutz J."/>
            <person name="Symeonidi A."/>
            <person name="Elias M."/>
            <person name="Eveleigh R.J."/>
            <person name="Herman E.K."/>
            <person name="Klute M.J."/>
            <person name="Nakayama T."/>
            <person name="Obornik M."/>
            <person name="Reyes-Prieto A."/>
            <person name="Armbrust E.V."/>
            <person name="Aves S.J."/>
            <person name="Beiko R.G."/>
            <person name="Coutinho P."/>
            <person name="Dacks J.B."/>
            <person name="Durnford D.G."/>
            <person name="Fast N.M."/>
            <person name="Green B.R."/>
            <person name="Grisdale C.J."/>
            <person name="Hempel F."/>
            <person name="Henrissat B."/>
            <person name="Hoppner M.P."/>
            <person name="Ishida K."/>
            <person name="Kim E."/>
            <person name="Koreny L."/>
            <person name="Kroth P.G."/>
            <person name="Liu Y."/>
            <person name="Malik S.B."/>
            <person name="Maier U.G."/>
            <person name="McRose D."/>
            <person name="Mock T."/>
            <person name="Neilson J.A."/>
            <person name="Onodera N.T."/>
            <person name="Poole A.M."/>
            <person name="Pritham E.J."/>
            <person name="Richards T.A."/>
            <person name="Rocap G."/>
            <person name="Roy S.W."/>
            <person name="Sarai C."/>
            <person name="Schaack S."/>
            <person name="Shirato S."/>
            <person name="Slamovits C.H."/>
            <person name="Spencer D.F."/>
            <person name="Suzuki S."/>
            <person name="Worden A.Z."/>
            <person name="Zauner S."/>
            <person name="Barry K."/>
            <person name="Bell C."/>
            <person name="Bharti A.K."/>
            <person name="Crow J.A."/>
            <person name="Grimwood J."/>
            <person name="Kramer R."/>
            <person name="Lindquist E."/>
            <person name="Lucas S."/>
            <person name="Salamov A."/>
            <person name="McFadden G.I."/>
            <person name="Lane C.E."/>
            <person name="Keeling P.J."/>
            <person name="Gray M.W."/>
            <person name="Grigoriev I.V."/>
            <person name="Archibald J.M."/>
        </authorList>
    </citation>
    <scope>NUCLEOTIDE SEQUENCE</scope>
    <source>
        <strain evidence="11 13">CCMP2712</strain>
    </source>
</reference>
<evidence type="ECO:0000256" key="1">
    <source>
        <dbReference type="ARBA" id="ARBA00000402"/>
    </source>
</evidence>
<dbReference type="PaxDb" id="55529-EKX46563"/>
<evidence type="ECO:0000256" key="3">
    <source>
        <dbReference type="ARBA" id="ARBA00007823"/>
    </source>
</evidence>
<dbReference type="Gene3D" id="3.60.15.10">
    <property type="entry name" value="Ribonuclease Z/Hydroxyacylglutathione hydrolase-like"/>
    <property type="match status" value="1"/>
</dbReference>
<evidence type="ECO:0000256" key="8">
    <source>
        <dbReference type="ARBA" id="ARBA00022759"/>
    </source>
</evidence>
<dbReference type="GO" id="GO:0046872">
    <property type="term" value="F:metal ion binding"/>
    <property type="evidence" value="ECO:0007669"/>
    <property type="project" value="UniProtKB-KW"/>
</dbReference>
<dbReference type="PANTHER" id="PTHR12553">
    <property type="entry name" value="ZINC PHOSPHODIESTERASE ELAC PROTEIN 2"/>
    <property type="match status" value="1"/>
</dbReference>
<dbReference type="RefSeq" id="XP_005833543.1">
    <property type="nucleotide sequence ID" value="XM_005833486.1"/>
</dbReference>
<evidence type="ECO:0000313" key="12">
    <source>
        <dbReference type="EnsemblProtists" id="EKX46563"/>
    </source>
</evidence>